<sequence length="114" mass="13082">MREVIDNRNESSACLDMVLVLENYLDIVEAKWLEFNPIQKLPIMRISDKVKSACEDALSYKNNEILFSLHKKTIRKVGLTFAIPHFSSNDIFGNELILSLIEKIKNTVFPDILA</sequence>
<evidence type="ECO:0000313" key="2">
    <source>
        <dbReference type="Proteomes" id="UP000183287"/>
    </source>
</evidence>
<proteinExistence type="predicted"/>
<keyword evidence="2" id="KW-1185">Reference proteome</keyword>
<dbReference type="Proteomes" id="UP000183287">
    <property type="component" value="Unassembled WGS sequence"/>
</dbReference>
<accession>A0A1I4M1W9</accession>
<name>A0A1I4M1W9_9PROT</name>
<dbReference type="EMBL" id="FOUB01000008">
    <property type="protein sequence ID" value="SFL97066.1"/>
    <property type="molecule type" value="Genomic_DNA"/>
</dbReference>
<gene>
    <name evidence="1" type="ORF">SAMN05421863_100835</name>
</gene>
<reference evidence="2" key="1">
    <citation type="submission" date="2016-10" db="EMBL/GenBank/DDBJ databases">
        <authorList>
            <person name="Varghese N."/>
            <person name="Submissions S."/>
        </authorList>
    </citation>
    <scope>NUCLEOTIDE SEQUENCE [LARGE SCALE GENOMIC DNA]</scope>
    <source>
        <strain evidence="2">Nm44</strain>
    </source>
</reference>
<dbReference type="RefSeq" id="WP_074904269.1">
    <property type="nucleotide sequence ID" value="NZ_FOUB01000008.1"/>
</dbReference>
<dbReference type="AlphaFoldDB" id="A0A1I4M1W9"/>
<protein>
    <submittedName>
        <fullName evidence="1">Uncharacterized protein</fullName>
    </submittedName>
</protein>
<dbReference type="OrthoDB" id="9910572at2"/>
<evidence type="ECO:0000313" key="1">
    <source>
        <dbReference type="EMBL" id="SFL97066.1"/>
    </source>
</evidence>
<organism evidence="1 2">
    <name type="scientific">Nitrosomonas communis</name>
    <dbReference type="NCBI Taxonomy" id="44574"/>
    <lineage>
        <taxon>Bacteria</taxon>
        <taxon>Pseudomonadati</taxon>
        <taxon>Pseudomonadota</taxon>
        <taxon>Betaproteobacteria</taxon>
        <taxon>Nitrosomonadales</taxon>
        <taxon>Nitrosomonadaceae</taxon>
        <taxon>Nitrosomonas</taxon>
    </lineage>
</organism>